<evidence type="ECO:0000256" key="1">
    <source>
        <dbReference type="SAM" id="SignalP"/>
    </source>
</evidence>
<dbReference type="RefSeq" id="WP_089416028.1">
    <property type="nucleotide sequence ID" value="NZ_CP022423.1"/>
</dbReference>
<evidence type="ECO:0008006" key="4">
    <source>
        <dbReference type="Google" id="ProtNLM"/>
    </source>
</evidence>
<protein>
    <recommendedName>
        <fullName evidence="4">PsiF repeat-containing protein</fullName>
    </recommendedName>
</protein>
<dbReference type="KEGG" id="vff:VITFI_CDS0967"/>
<dbReference type="Proteomes" id="UP000199729">
    <property type="component" value="Chromosome"/>
</dbReference>
<dbReference type="AlphaFoldDB" id="A0A221KCP2"/>
<feature type="signal peptide" evidence="1">
    <location>
        <begin position="1"/>
        <end position="19"/>
    </location>
</feature>
<proteinExistence type="predicted"/>
<dbReference type="OrthoDB" id="8001925at2"/>
<gene>
    <name evidence="2" type="ORF">VITFI_CDS0967</name>
</gene>
<organism evidence="2 3">
    <name type="scientific">Vitreoscilla filiformis</name>
    <dbReference type="NCBI Taxonomy" id="63"/>
    <lineage>
        <taxon>Bacteria</taxon>
        <taxon>Pseudomonadati</taxon>
        <taxon>Pseudomonadota</taxon>
        <taxon>Betaproteobacteria</taxon>
        <taxon>Neisseriales</taxon>
        <taxon>Neisseriaceae</taxon>
        <taxon>Vitreoscilla</taxon>
    </lineage>
</organism>
<keyword evidence="1" id="KW-0732">Signal</keyword>
<reference evidence="2 3" key="1">
    <citation type="submission" date="2017-07" db="EMBL/GenBank/DDBJ databases">
        <title>Complete Genome Sequence of the cosmetic ferment Vitreoscilla filiformis (ATCC15551).</title>
        <authorList>
            <person name="Contreras S."/>
            <person name="Sagory-Zalkind P."/>
            <person name="Blanquart H."/>
            <person name="Iltis A."/>
            <person name="Morand S.C."/>
        </authorList>
    </citation>
    <scope>NUCLEOTIDE SEQUENCE [LARGE SCALE GENOMIC DNA]</scope>
    <source>
        <strain evidence="2 3">ATCC 15551</strain>
    </source>
</reference>
<evidence type="ECO:0000313" key="2">
    <source>
        <dbReference type="EMBL" id="ASM76745.1"/>
    </source>
</evidence>
<evidence type="ECO:0000313" key="3">
    <source>
        <dbReference type="Proteomes" id="UP000199729"/>
    </source>
</evidence>
<accession>A0A221KCP2</accession>
<keyword evidence="3" id="KW-1185">Reference proteome</keyword>
<dbReference type="InterPro" id="IPR011690">
    <property type="entry name" value="P_starv_induced_PsiF"/>
</dbReference>
<feature type="chain" id="PRO_5012194666" description="PsiF repeat-containing protein" evidence="1">
    <location>
        <begin position="20"/>
        <end position="96"/>
    </location>
</feature>
<name>A0A221KCP2_VITFI</name>
<dbReference type="Pfam" id="PF07769">
    <property type="entry name" value="PsiF_repeat"/>
    <property type="match status" value="1"/>
</dbReference>
<dbReference type="EMBL" id="CP022423">
    <property type="protein sequence ID" value="ASM76745.1"/>
    <property type="molecule type" value="Genomic_DNA"/>
</dbReference>
<sequence length="96" mass="10048">MKKLLSVVALSVCALSAMAQTAAVPPAAPASGVKPCLSEAKAKGLQGAERKTFLQECRANRKAEHAKKREACVAEAGQQNLKGAEAKKAIRACMQK</sequence>